<dbReference type="InterPro" id="IPR006311">
    <property type="entry name" value="TAT_signal"/>
</dbReference>
<name>A0AAU2A8K0_9ACTN</name>
<dbReference type="EMBL" id="CP108222">
    <property type="protein sequence ID" value="WTT20212.1"/>
    <property type="molecule type" value="Genomic_DNA"/>
</dbReference>
<accession>A0AAU2A8K0</accession>
<dbReference type="InterPro" id="IPR051477">
    <property type="entry name" value="Expansin_CellWall"/>
</dbReference>
<reference evidence="2" key="1">
    <citation type="submission" date="2022-10" db="EMBL/GenBank/DDBJ databases">
        <title>The complete genomes of actinobacterial strains from the NBC collection.</title>
        <authorList>
            <person name="Joergensen T.S."/>
            <person name="Alvarez Arevalo M."/>
            <person name="Sterndorff E.B."/>
            <person name="Faurdal D."/>
            <person name="Vuksanovic O."/>
            <person name="Mourched A.-S."/>
            <person name="Charusanti P."/>
            <person name="Shaw S."/>
            <person name="Blin K."/>
            <person name="Weber T."/>
        </authorList>
    </citation>
    <scope>NUCLEOTIDE SEQUENCE</scope>
    <source>
        <strain evidence="2">NBC_00093</strain>
    </source>
</reference>
<keyword evidence="1" id="KW-0732">Signal</keyword>
<evidence type="ECO:0000256" key="1">
    <source>
        <dbReference type="ARBA" id="ARBA00022729"/>
    </source>
</evidence>
<dbReference type="CDD" id="cd22191">
    <property type="entry name" value="DPBB_RlpA_EXP_N-like"/>
    <property type="match status" value="1"/>
</dbReference>
<evidence type="ECO:0000313" key="2">
    <source>
        <dbReference type="EMBL" id="WTT20212.1"/>
    </source>
</evidence>
<dbReference type="PANTHER" id="PTHR31836">
    <property type="match status" value="1"/>
</dbReference>
<dbReference type="PROSITE" id="PS51318">
    <property type="entry name" value="TAT"/>
    <property type="match status" value="1"/>
</dbReference>
<dbReference type="InterPro" id="IPR036908">
    <property type="entry name" value="RlpA-like_sf"/>
</dbReference>
<dbReference type="Gene3D" id="2.40.40.10">
    <property type="entry name" value="RlpA-like domain"/>
    <property type="match status" value="1"/>
</dbReference>
<dbReference type="SUPFAM" id="SSF50685">
    <property type="entry name" value="Barwin-like endoglucanases"/>
    <property type="match status" value="1"/>
</dbReference>
<protein>
    <submittedName>
        <fullName evidence="2">RlpA-like double-psi beta-barrel domain-containing protein</fullName>
    </submittedName>
</protein>
<organism evidence="2">
    <name type="scientific">Streptomyces sp. NBC_00093</name>
    <dbReference type="NCBI Taxonomy" id="2975649"/>
    <lineage>
        <taxon>Bacteria</taxon>
        <taxon>Bacillati</taxon>
        <taxon>Actinomycetota</taxon>
        <taxon>Actinomycetes</taxon>
        <taxon>Kitasatosporales</taxon>
        <taxon>Streptomycetaceae</taxon>
        <taxon>Streptomyces</taxon>
    </lineage>
</organism>
<proteinExistence type="predicted"/>
<sequence>MSRIMESVKAMKSATRRSLTVGAVTAGVAVTTALGASPASAETWHYGSITWYNPSAGVGACGQWHGDNELVAAVSPQMYGSYPNPNNSPVCGKYVVVYGPTGKATWAQIVDRCAQCAAYDVDLSPAAFGVIADLGVGRFSTYWADYI</sequence>
<dbReference type="PANTHER" id="PTHR31836:SF28">
    <property type="entry name" value="SRCR DOMAIN-CONTAINING PROTEIN-RELATED"/>
    <property type="match status" value="1"/>
</dbReference>
<dbReference type="AlphaFoldDB" id="A0AAU2A8K0"/>
<gene>
    <name evidence="2" type="ORF">OHA22_34145</name>
</gene>